<evidence type="ECO:0000259" key="5">
    <source>
        <dbReference type="Pfam" id="PF13354"/>
    </source>
</evidence>
<name>A0ABY7WCK0_9SPHI</name>
<gene>
    <name evidence="6" type="primary">bla</name>
    <name evidence="6" type="ORF">PQ465_12895</name>
</gene>
<dbReference type="EC" id="3.5.2.6" evidence="3"/>
<evidence type="ECO:0000256" key="3">
    <source>
        <dbReference type="ARBA" id="ARBA00012865"/>
    </source>
</evidence>
<comment type="similarity">
    <text evidence="2">Belongs to the class-A beta-lactamase family.</text>
</comment>
<evidence type="ECO:0000256" key="2">
    <source>
        <dbReference type="ARBA" id="ARBA00009009"/>
    </source>
</evidence>
<keyword evidence="6" id="KW-0378">Hydrolase</keyword>
<dbReference type="SUPFAM" id="SSF56601">
    <property type="entry name" value="beta-lactamase/transpeptidase-like"/>
    <property type="match status" value="1"/>
</dbReference>
<proteinExistence type="inferred from homology"/>
<dbReference type="InterPro" id="IPR000871">
    <property type="entry name" value="Beta-lactam_class-A"/>
</dbReference>
<dbReference type="EMBL" id="CP117880">
    <property type="protein sequence ID" value="WDF67202.1"/>
    <property type="molecule type" value="Genomic_DNA"/>
</dbReference>
<comment type="catalytic activity">
    <reaction evidence="1">
        <text>a beta-lactam + H2O = a substituted beta-amino acid</text>
        <dbReference type="Rhea" id="RHEA:20401"/>
        <dbReference type="ChEBI" id="CHEBI:15377"/>
        <dbReference type="ChEBI" id="CHEBI:35627"/>
        <dbReference type="ChEBI" id="CHEBI:140347"/>
        <dbReference type="EC" id="3.5.2.6"/>
    </reaction>
</comment>
<dbReference type="Proteomes" id="UP001221558">
    <property type="component" value="Chromosome"/>
</dbReference>
<dbReference type="PANTHER" id="PTHR35333">
    <property type="entry name" value="BETA-LACTAMASE"/>
    <property type="match status" value="1"/>
</dbReference>
<feature type="domain" description="Beta-lactamase class A catalytic" evidence="5">
    <location>
        <begin position="53"/>
        <end position="270"/>
    </location>
</feature>
<evidence type="ECO:0000313" key="6">
    <source>
        <dbReference type="EMBL" id="WDF67202.1"/>
    </source>
</evidence>
<dbReference type="RefSeq" id="WP_274265932.1">
    <property type="nucleotide sequence ID" value="NZ_CP117880.1"/>
</dbReference>
<dbReference type="InterPro" id="IPR045155">
    <property type="entry name" value="Beta-lactam_cat"/>
</dbReference>
<dbReference type="GO" id="GO:0008800">
    <property type="term" value="F:beta-lactamase activity"/>
    <property type="evidence" value="ECO:0007669"/>
    <property type="project" value="UniProtKB-EC"/>
</dbReference>
<keyword evidence="4" id="KW-0732">Signal</keyword>
<evidence type="ECO:0000256" key="4">
    <source>
        <dbReference type="SAM" id="SignalP"/>
    </source>
</evidence>
<organism evidence="6 7">
    <name type="scientific">Sphingobacterium oryzagri</name>
    <dbReference type="NCBI Taxonomy" id="3025669"/>
    <lineage>
        <taxon>Bacteria</taxon>
        <taxon>Pseudomonadati</taxon>
        <taxon>Bacteroidota</taxon>
        <taxon>Sphingobacteriia</taxon>
        <taxon>Sphingobacteriales</taxon>
        <taxon>Sphingobacteriaceae</taxon>
        <taxon>Sphingobacterium</taxon>
    </lineage>
</organism>
<accession>A0ABY7WCK0</accession>
<dbReference type="Pfam" id="PF13354">
    <property type="entry name" value="Beta-lactamase2"/>
    <property type="match status" value="1"/>
</dbReference>
<evidence type="ECO:0000256" key="1">
    <source>
        <dbReference type="ARBA" id="ARBA00001526"/>
    </source>
</evidence>
<keyword evidence="7" id="KW-1185">Reference proteome</keyword>
<protein>
    <recommendedName>
        <fullName evidence="3">beta-lactamase</fullName>
        <ecNumber evidence="3">3.5.2.6</ecNumber>
    </recommendedName>
</protein>
<evidence type="ECO:0000313" key="7">
    <source>
        <dbReference type="Proteomes" id="UP001221558"/>
    </source>
</evidence>
<feature type="signal peptide" evidence="4">
    <location>
        <begin position="1"/>
        <end position="23"/>
    </location>
</feature>
<dbReference type="Gene3D" id="3.40.710.10">
    <property type="entry name" value="DD-peptidase/beta-lactamase superfamily"/>
    <property type="match status" value="1"/>
</dbReference>
<dbReference type="InterPro" id="IPR012338">
    <property type="entry name" value="Beta-lactam/transpept-like"/>
</dbReference>
<feature type="chain" id="PRO_5045190234" description="beta-lactamase" evidence="4">
    <location>
        <begin position="24"/>
        <end position="300"/>
    </location>
</feature>
<reference evidence="6 7" key="1">
    <citation type="submission" date="2023-02" db="EMBL/GenBank/DDBJ databases">
        <title>Genome sequence of Sphingobacterium sp. KACC 22765.</title>
        <authorList>
            <person name="Kim S."/>
            <person name="Heo J."/>
            <person name="Kwon S.-W."/>
        </authorList>
    </citation>
    <scope>NUCLEOTIDE SEQUENCE [LARGE SCALE GENOMIC DNA]</scope>
    <source>
        <strain evidence="6 7">KACC 22765</strain>
    </source>
</reference>
<dbReference type="NCBIfam" id="NF033103">
    <property type="entry name" value="bla_class_A"/>
    <property type="match status" value="1"/>
</dbReference>
<dbReference type="PRINTS" id="PR00118">
    <property type="entry name" value="BLACTAMASEA"/>
</dbReference>
<dbReference type="PANTHER" id="PTHR35333:SF3">
    <property type="entry name" value="BETA-LACTAMASE-TYPE TRANSPEPTIDASE FOLD CONTAINING PROTEIN"/>
    <property type="match status" value="1"/>
</dbReference>
<sequence length="300" mass="33143">MKAFKFLALFTLSLLSYVLPAAAQVATLQSTIEEFIASKDAVVAVAVAGNAGKDHVFIQADKQLPMQSVFKFHIAIAMLREVDRGKFKLAQPITIGKELLLPDTWSPLRDKYPTGVTLPLSEIITFMVAQSDNIACDLLLKLLGGPAVVDAFFKAQGVNDLSIKINEETMQSDWEQQFKNWTTARSCNVVLEKYFYNKNKELSATSHAFLWTVMKSTETGAKRLKGDLPTDVTVAHKTGYSGIKNGIAEAVHDIGIIFPTNGEPIFISVLISHSKESLINNEAIIAHIAKLCYDYFEKNN</sequence>